<proteinExistence type="predicted"/>
<protein>
    <submittedName>
        <fullName evidence="3">Uncharacterized protein</fullName>
    </submittedName>
</protein>
<evidence type="ECO:0000313" key="4">
    <source>
        <dbReference type="Proteomes" id="UP000807353"/>
    </source>
</evidence>
<organism evidence="3 4">
    <name type="scientific">Collybia nuda</name>
    <dbReference type="NCBI Taxonomy" id="64659"/>
    <lineage>
        <taxon>Eukaryota</taxon>
        <taxon>Fungi</taxon>
        <taxon>Dikarya</taxon>
        <taxon>Basidiomycota</taxon>
        <taxon>Agaricomycotina</taxon>
        <taxon>Agaricomycetes</taxon>
        <taxon>Agaricomycetidae</taxon>
        <taxon>Agaricales</taxon>
        <taxon>Tricholomatineae</taxon>
        <taxon>Clitocybaceae</taxon>
        <taxon>Collybia</taxon>
    </lineage>
</organism>
<keyword evidence="2" id="KW-1133">Transmembrane helix</keyword>
<feature type="region of interest" description="Disordered" evidence="1">
    <location>
        <begin position="1"/>
        <end position="27"/>
    </location>
</feature>
<gene>
    <name evidence="3" type="ORF">BDZ94DRAFT_1275091</name>
</gene>
<evidence type="ECO:0000256" key="2">
    <source>
        <dbReference type="SAM" id="Phobius"/>
    </source>
</evidence>
<dbReference type="AlphaFoldDB" id="A0A9P5XTX0"/>
<feature type="transmembrane region" description="Helical" evidence="2">
    <location>
        <begin position="31"/>
        <end position="49"/>
    </location>
</feature>
<reference evidence="3" key="1">
    <citation type="submission" date="2020-11" db="EMBL/GenBank/DDBJ databases">
        <authorList>
            <consortium name="DOE Joint Genome Institute"/>
            <person name="Ahrendt S."/>
            <person name="Riley R."/>
            <person name="Andreopoulos W."/>
            <person name="Labutti K."/>
            <person name="Pangilinan J."/>
            <person name="Ruiz-Duenas F.J."/>
            <person name="Barrasa J.M."/>
            <person name="Sanchez-Garcia M."/>
            <person name="Camarero S."/>
            <person name="Miyauchi S."/>
            <person name="Serrano A."/>
            <person name="Linde D."/>
            <person name="Babiker R."/>
            <person name="Drula E."/>
            <person name="Ayuso-Fernandez I."/>
            <person name="Pacheco R."/>
            <person name="Padilla G."/>
            <person name="Ferreira P."/>
            <person name="Barriuso J."/>
            <person name="Kellner H."/>
            <person name="Castanera R."/>
            <person name="Alfaro M."/>
            <person name="Ramirez L."/>
            <person name="Pisabarro A.G."/>
            <person name="Kuo A."/>
            <person name="Tritt A."/>
            <person name="Lipzen A."/>
            <person name="He G."/>
            <person name="Yan M."/>
            <person name="Ng V."/>
            <person name="Cullen D."/>
            <person name="Martin F."/>
            <person name="Rosso M.-N."/>
            <person name="Henrissat B."/>
            <person name="Hibbett D."/>
            <person name="Martinez A.T."/>
            <person name="Grigoriev I.V."/>
        </authorList>
    </citation>
    <scope>NUCLEOTIDE SEQUENCE</scope>
    <source>
        <strain evidence="3">CBS 247.69</strain>
    </source>
</reference>
<comment type="caution">
    <text evidence="3">The sequence shown here is derived from an EMBL/GenBank/DDBJ whole genome shotgun (WGS) entry which is preliminary data.</text>
</comment>
<keyword evidence="2" id="KW-0812">Transmembrane</keyword>
<evidence type="ECO:0000256" key="1">
    <source>
        <dbReference type="SAM" id="MobiDB-lite"/>
    </source>
</evidence>
<sequence>MSPSISDTAHRGAVRWGGDERSDGLRQMGSPGIYVCVVKTGIACLVWGWPRRV</sequence>
<keyword evidence="2" id="KW-0472">Membrane</keyword>
<accession>A0A9P5XTX0</accession>
<dbReference type="EMBL" id="MU150410">
    <property type="protein sequence ID" value="KAF9456659.1"/>
    <property type="molecule type" value="Genomic_DNA"/>
</dbReference>
<evidence type="ECO:0000313" key="3">
    <source>
        <dbReference type="EMBL" id="KAF9456659.1"/>
    </source>
</evidence>
<dbReference type="Proteomes" id="UP000807353">
    <property type="component" value="Unassembled WGS sequence"/>
</dbReference>
<keyword evidence="4" id="KW-1185">Reference proteome</keyword>
<name>A0A9P5XTX0_9AGAR</name>